<name>D8P6N3_RALSL</name>
<accession>D8P6N3</accession>
<geneLocation type="plasmid" evidence="2">
    <name>RCFBPv3_mp</name>
</geneLocation>
<feature type="region of interest" description="Disordered" evidence="1">
    <location>
        <begin position="1"/>
        <end position="32"/>
    </location>
</feature>
<evidence type="ECO:0000313" key="2">
    <source>
        <dbReference type="EMBL" id="CBJ54569.1"/>
    </source>
</evidence>
<keyword evidence="2" id="KW-0614">Plasmid</keyword>
<feature type="compositionally biased region" description="Basic and acidic residues" evidence="1">
    <location>
        <begin position="1"/>
        <end position="10"/>
    </location>
</feature>
<reference evidence="2" key="1">
    <citation type="journal article" date="2010" name="BMC Genomics">
        <title>Genomes of three tomato pathogens within the Ralstonia solanacearum species complex reveal significant evolutionary divergence.</title>
        <authorList>
            <person name="Remenant B."/>
            <person name="Coupat-Goutaland B."/>
            <person name="Guidot A."/>
            <person name="Cellier G."/>
            <person name="Wicker E."/>
            <person name="Allen C."/>
            <person name="Fegan M."/>
            <person name="Pruvost O."/>
            <person name="Elbaz M."/>
            <person name="Calteau A."/>
            <person name="Salvignol G."/>
            <person name="Mornico D."/>
            <person name="Mangenot S."/>
            <person name="Barbe V."/>
            <person name="Medigue C."/>
            <person name="Prior P."/>
        </authorList>
    </citation>
    <scope>NUCLEOTIDE SEQUENCE [LARGE SCALE GENOMIC DNA]</scope>
    <source>
        <strain evidence="2">CFBP2957</strain>
        <plasmid evidence="2">RCFBPv3_mp</plasmid>
    </source>
</reference>
<dbReference type="EMBL" id="FP885907">
    <property type="protein sequence ID" value="CBJ54569.1"/>
    <property type="molecule type" value="Genomic_DNA"/>
</dbReference>
<dbReference type="AlphaFoldDB" id="D8P6N3"/>
<organism evidence="2">
    <name type="scientific">Ralstonia solanacearum CFBP2957</name>
    <dbReference type="NCBI Taxonomy" id="859656"/>
    <lineage>
        <taxon>Bacteria</taxon>
        <taxon>Pseudomonadati</taxon>
        <taxon>Pseudomonadota</taxon>
        <taxon>Betaproteobacteria</taxon>
        <taxon>Burkholderiales</taxon>
        <taxon>Burkholderiaceae</taxon>
        <taxon>Ralstonia</taxon>
        <taxon>Ralstonia solanacearum species complex</taxon>
    </lineage>
</organism>
<sequence>MRLRRARMDTADPGPDPCRGRTSPRAADALGRQPATIRKSAYFFVFGYRPGLSGGHILRT</sequence>
<evidence type="ECO:0000256" key="1">
    <source>
        <dbReference type="SAM" id="MobiDB-lite"/>
    </source>
</evidence>
<proteinExistence type="predicted"/>
<gene>
    <name evidence="2" type="ORF">RCFBP_mp30489</name>
</gene>
<reference evidence="2" key="2">
    <citation type="submission" date="2010-02" db="EMBL/GenBank/DDBJ databases">
        <authorList>
            <person name="Genoscope - CEA"/>
        </authorList>
    </citation>
    <scope>NUCLEOTIDE SEQUENCE</scope>
    <source>
        <strain evidence="2">CFBP2957</strain>
        <plasmid evidence="2">RCFBPv3_mp</plasmid>
    </source>
</reference>
<protein>
    <submittedName>
        <fullName evidence="2">Uncharacterized protein</fullName>
    </submittedName>
</protein>